<dbReference type="AlphaFoldDB" id="A0A383E8B6"/>
<evidence type="ECO:0000313" key="3">
    <source>
        <dbReference type="EMBL" id="SVE53066.1"/>
    </source>
</evidence>
<proteinExistence type="predicted"/>
<dbReference type="EMBL" id="UINC01223748">
    <property type="protein sequence ID" value="SVE53066.1"/>
    <property type="molecule type" value="Genomic_DNA"/>
</dbReference>
<dbReference type="Pfam" id="PF01408">
    <property type="entry name" value="GFO_IDH_MocA"/>
    <property type="match status" value="1"/>
</dbReference>
<dbReference type="PANTHER" id="PTHR43818:SF11">
    <property type="entry name" value="BCDNA.GH03377"/>
    <property type="match status" value="1"/>
</dbReference>
<feature type="non-terminal residue" evidence="3">
    <location>
        <position position="1"/>
    </location>
</feature>
<evidence type="ECO:0000259" key="2">
    <source>
        <dbReference type="Pfam" id="PF01408"/>
    </source>
</evidence>
<protein>
    <recommendedName>
        <fullName evidence="2">Gfo/Idh/MocA-like oxidoreductase N-terminal domain-containing protein</fullName>
    </recommendedName>
</protein>
<dbReference type="PANTHER" id="PTHR43818">
    <property type="entry name" value="BCDNA.GH03377"/>
    <property type="match status" value="1"/>
</dbReference>
<dbReference type="GO" id="GO:0016491">
    <property type="term" value="F:oxidoreductase activity"/>
    <property type="evidence" value="ECO:0007669"/>
    <property type="project" value="UniProtKB-KW"/>
</dbReference>
<organism evidence="3">
    <name type="scientific">marine metagenome</name>
    <dbReference type="NCBI Taxonomy" id="408172"/>
    <lineage>
        <taxon>unclassified sequences</taxon>
        <taxon>metagenomes</taxon>
        <taxon>ecological metagenomes</taxon>
    </lineage>
</organism>
<keyword evidence="1" id="KW-0560">Oxidoreductase</keyword>
<feature type="domain" description="Gfo/Idh/MocA-like oxidoreductase N-terminal" evidence="2">
    <location>
        <begin position="70"/>
        <end position="174"/>
    </location>
</feature>
<reference evidence="3" key="1">
    <citation type="submission" date="2018-05" db="EMBL/GenBank/DDBJ databases">
        <authorList>
            <person name="Lanie J.A."/>
            <person name="Ng W.-L."/>
            <person name="Kazmierczak K.M."/>
            <person name="Andrzejewski T.M."/>
            <person name="Davidsen T.M."/>
            <person name="Wayne K.J."/>
            <person name="Tettelin H."/>
            <person name="Glass J.I."/>
            <person name="Rusch D."/>
            <person name="Podicherti R."/>
            <person name="Tsui H.-C.T."/>
            <person name="Winkler M.E."/>
        </authorList>
    </citation>
    <scope>NUCLEOTIDE SEQUENCE</scope>
</reference>
<gene>
    <name evidence="3" type="ORF">METZ01_LOCUS505920</name>
</gene>
<evidence type="ECO:0000256" key="1">
    <source>
        <dbReference type="ARBA" id="ARBA00023002"/>
    </source>
</evidence>
<dbReference type="InterPro" id="IPR036291">
    <property type="entry name" value="NAD(P)-bd_dom_sf"/>
</dbReference>
<feature type="non-terminal residue" evidence="3">
    <location>
        <position position="232"/>
    </location>
</feature>
<name>A0A383E8B6_9ZZZZ</name>
<dbReference type="GO" id="GO:0000166">
    <property type="term" value="F:nucleotide binding"/>
    <property type="evidence" value="ECO:0007669"/>
    <property type="project" value="InterPro"/>
</dbReference>
<dbReference type="Gene3D" id="3.40.50.720">
    <property type="entry name" value="NAD(P)-binding Rossmann-like Domain"/>
    <property type="match status" value="1"/>
</dbReference>
<sequence length="232" mass="25797">THLTTHTESPMAQYRAVIIGLGWMGMLYDLAQRTGVWNVDDIDRPTPELDIHRKFHHHQHAGEEGLPTSYAEAMWDRPDIDLVAAADRDQKRLKAFEERYGAQGLYTDAEQMLREEKPDIVSIATNTKHRADLTCLAVECGAKGIFTEKPMAHTLEEADRMVKACDEANVPLSCGAITTTHPSFARAKELLRSGAIGELVSIEAAGASAQHQNWSYFLEARPVWVVGTGDEE</sequence>
<dbReference type="InterPro" id="IPR000683">
    <property type="entry name" value="Gfo/Idh/MocA-like_OxRdtase_N"/>
</dbReference>
<dbReference type="InterPro" id="IPR050463">
    <property type="entry name" value="Gfo/Idh/MocA_oxidrdct_glycsds"/>
</dbReference>
<dbReference type="SUPFAM" id="SSF51735">
    <property type="entry name" value="NAD(P)-binding Rossmann-fold domains"/>
    <property type="match status" value="1"/>
</dbReference>
<accession>A0A383E8B6</accession>